<evidence type="ECO:0000256" key="9">
    <source>
        <dbReference type="SAM" id="Phobius"/>
    </source>
</evidence>
<feature type="transmembrane region" description="Helical" evidence="9">
    <location>
        <begin position="7"/>
        <end position="26"/>
    </location>
</feature>
<evidence type="ECO:0000256" key="3">
    <source>
        <dbReference type="ARBA" id="ARBA00022989"/>
    </source>
</evidence>
<evidence type="ECO:0000313" key="11">
    <source>
        <dbReference type="Proteomes" id="UP000007110"/>
    </source>
</evidence>
<evidence type="ECO:0000256" key="4">
    <source>
        <dbReference type="ARBA" id="ARBA00023034"/>
    </source>
</evidence>
<keyword evidence="2 9" id="KW-0812">Transmembrane</keyword>
<keyword evidence="5 9" id="KW-0472">Membrane</keyword>
<accession>A0A7M7PU16</accession>
<dbReference type="Pfam" id="PF15190">
    <property type="entry name" value="TMEM251"/>
    <property type="match status" value="1"/>
</dbReference>
<keyword evidence="4" id="KW-0333">Golgi apparatus</keyword>
<dbReference type="PANTHER" id="PTHR31925">
    <property type="entry name" value="TRANSMEMBRANE PROTEIN 251"/>
    <property type="match status" value="1"/>
</dbReference>
<evidence type="ECO:0000256" key="6">
    <source>
        <dbReference type="ARBA" id="ARBA00034485"/>
    </source>
</evidence>
<dbReference type="GeneID" id="115918070"/>
<dbReference type="EnsemblMetazoa" id="XM_030998612">
    <property type="protein sequence ID" value="XP_030854472"/>
    <property type="gene ID" value="LOC115918070"/>
</dbReference>
<keyword evidence="11" id="KW-1185">Reference proteome</keyword>
<dbReference type="AlphaFoldDB" id="A0A7M7PU16"/>
<dbReference type="KEGG" id="spu:115918070"/>
<protein>
    <recommendedName>
        <fullName evidence="7">Lysosomal enzyme trafficking factor</fullName>
    </recommendedName>
    <alternativeName>
        <fullName evidence="8">Transmembrane protein 251</fullName>
    </alternativeName>
</protein>
<proteinExistence type="inferred from homology"/>
<organism evidence="10 11">
    <name type="scientific">Strongylocentrotus purpuratus</name>
    <name type="common">Purple sea urchin</name>
    <dbReference type="NCBI Taxonomy" id="7668"/>
    <lineage>
        <taxon>Eukaryota</taxon>
        <taxon>Metazoa</taxon>
        <taxon>Echinodermata</taxon>
        <taxon>Eleutherozoa</taxon>
        <taxon>Echinozoa</taxon>
        <taxon>Echinoidea</taxon>
        <taxon>Euechinoidea</taxon>
        <taxon>Echinacea</taxon>
        <taxon>Camarodonta</taxon>
        <taxon>Echinidea</taxon>
        <taxon>Strongylocentrotidae</taxon>
        <taxon>Strongylocentrotus</taxon>
    </lineage>
</organism>
<evidence type="ECO:0000313" key="10">
    <source>
        <dbReference type="EnsemblMetazoa" id="XP_030854472"/>
    </source>
</evidence>
<dbReference type="RefSeq" id="XP_030854472.1">
    <property type="nucleotide sequence ID" value="XM_030998612.1"/>
</dbReference>
<dbReference type="Proteomes" id="UP000007110">
    <property type="component" value="Unassembled WGS sequence"/>
</dbReference>
<evidence type="ECO:0000256" key="2">
    <source>
        <dbReference type="ARBA" id="ARBA00022692"/>
    </source>
</evidence>
<dbReference type="CTD" id="619265"/>
<sequence length="136" mass="16007">MKFRQRMGWLFVVLFLALSCFLWYFIFELSDQYNTLALDHVQTYSDTLRLNPNQLTWYMSITRRLVALPFWFWALIFGIPYLQIFCILIACTRSDPLSATIMVVPVFLCMKLASLGSKSERTEYLSDDDIPHLQTT</sequence>
<reference evidence="11" key="1">
    <citation type="submission" date="2015-02" db="EMBL/GenBank/DDBJ databases">
        <title>Genome sequencing for Strongylocentrotus purpuratus.</title>
        <authorList>
            <person name="Murali S."/>
            <person name="Liu Y."/>
            <person name="Vee V."/>
            <person name="English A."/>
            <person name="Wang M."/>
            <person name="Skinner E."/>
            <person name="Han Y."/>
            <person name="Muzny D.M."/>
            <person name="Worley K.C."/>
            <person name="Gibbs R.A."/>
        </authorList>
    </citation>
    <scope>NUCLEOTIDE SEQUENCE</scope>
</reference>
<dbReference type="OMA" id="CILIACT"/>
<comment type="similarity">
    <text evidence="6">Belongs to the LYSET family.</text>
</comment>
<feature type="transmembrane region" description="Helical" evidence="9">
    <location>
        <begin position="70"/>
        <end position="90"/>
    </location>
</feature>
<dbReference type="PROSITE" id="PS51257">
    <property type="entry name" value="PROKAR_LIPOPROTEIN"/>
    <property type="match status" value="1"/>
</dbReference>
<evidence type="ECO:0000256" key="5">
    <source>
        <dbReference type="ARBA" id="ARBA00023136"/>
    </source>
</evidence>
<dbReference type="FunCoup" id="A0A7M7PU16">
    <property type="interactions" value="715"/>
</dbReference>
<comment type="subcellular location">
    <subcellularLocation>
        <location evidence="1">Golgi apparatus membrane</location>
        <topology evidence="1">Multi-pass membrane protein</topology>
    </subcellularLocation>
</comment>
<evidence type="ECO:0000256" key="1">
    <source>
        <dbReference type="ARBA" id="ARBA00004653"/>
    </source>
</evidence>
<keyword evidence="3 9" id="KW-1133">Transmembrane helix</keyword>
<dbReference type="InParanoid" id="A0A7M7PU16"/>
<evidence type="ECO:0000256" key="7">
    <source>
        <dbReference type="ARBA" id="ARBA00034539"/>
    </source>
</evidence>
<dbReference type="InterPro" id="IPR028024">
    <property type="entry name" value="LYSET"/>
</dbReference>
<dbReference type="OrthoDB" id="6273523at2759"/>
<name>A0A7M7PU16_STRPU</name>
<dbReference type="PANTHER" id="PTHR31925:SF1">
    <property type="entry name" value="LYSOSOMAL ENZYME TRAFFICKING FACTOR"/>
    <property type="match status" value="1"/>
</dbReference>
<evidence type="ECO:0000256" key="8">
    <source>
        <dbReference type="ARBA" id="ARBA00034557"/>
    </source>
</evidence>
<dbReference type="GO" id="GO:0000139">
    <property type="term" value="C:Golgi membrane"/>
    <property type="evidence" value="ECO:0007669"/>
    <property type="project" value="UniProtKB-SubCell"/>
</dbReference>
<reference evidence="10" key="2">
    <citation type="submission" date="2021-01" db="UniProtKB">
        <authorList>
            <consortium name="EnsemblMetazoa"/>
        </authorList>
    </citation>
    <scope>IDENTIFICATION</scope>
</reference>